<evidence type="ECO:0000256" key="5">
    <source>
        <dbReference type="PIRNR" id="PIRNR038994"/>
    </source>
</evidence>
<dbReference type="InterPro" id="IPR003764">
    <property type="entry name" value="GlcNAc_6-P_deAcase"/>
</dbReference>
<dbReference type="PANTHER" id="PTHR11113">
    <property type="entry name" value="N-ACETYLGLUCOSAMINE-6-PHOSPHATE DEACETYLASE"/>
    <property type="match status" value="1"/>
</dbReference>
<evidence type="ECO:0000313" key="7">
    <source>
        <dbReference type="EMBL" id="UUI02489.1"/>
    </source>
</evidence>
<dbReference type="SUPFAM" id="SSF51556">
    <property type="entry name" value="Metallo-dependent hydrolases"/>
    <property type="match status" value="1"/>
</dbReference>
<keyword evidence="2" id="KW-0479">Metal-binding</keyword>
<evidence type="ECO:0000256" key="4">
    <source>
        <dbReference type="ARBA" id="ARBA00023277"/>
    </source>
</evidence>
<gene>
    <name evidence="7" type="ORF">NP439_21000</name>
</gene>
<organism evidence="7 8">
    <name type="scientific">Oceanobacillus jeddahense</name>
    <dbReference type="NCBI Taxonomy" id="1462527"/>
    <lineage>
        <taxon>Bacteria</taxon>
        <taxon>Bacillati</taxon>
        <taxon>Bacillota</taxon>
        <taxon>Bacilli</taxon>
        <taxon>Bacillales</taxon>
        <taxon>Bacillaceae</taxon>
        <taxon>Oceanobacillus</taxon>
    </lineage>
</organism>
<dbReference type="PIRSF" id="PIRSF038994">
    <property type="entry name" value="NagA"/>
    <property type="match status" value="1"/>
</dbReference>
<feature type="domain" description="Amidohydrolase-related" evidence="6">
    <location>
        <begin position="43"/>
        <end position="366"/>
    </location>
</feature>
<evidence type="ECO:0000256" key="1">
    <source>
        <dbReference type="ARBA" id="ARBA00010716"/>
    </source>
</evidence>
<dbReference type="RefSeq" id="WP_256707727.1">
    <property type="nucleotide sequence ID" value="NZ_CP101914.1"/>
</dbReference>
<dbReference type="PANTHER" id="PTHR11113:SF14">
    <property type="entry name" value="N-ACETYLGLUCOSAMINE-6-PHOSPHATE DEACETYLASE"/>
    <property type="match status" value="1"/>
</dbReference>
<protein>
    <submittedName>
        <fullName evidence="7">Amidohydrolase family protein</fullName>
    </submittedName>
</protein>
<dbReference type="InterPro" id="IPR006680">
    <property type="entry name" value="Amidohydro-rel"/>
</dbReference>
<keyword evidence="3 5" id="KW-0378">Hydrolase</keyword>
<dbReference type="Gene3D" id="2.30.40.10">
    <property type="entry name" value="Urease, subunit C, domain 1"/>
    <property type="match status" value="1"/>
</dbReference>
<keyword evidence="4 5" id="KW-0119">Carbohydrate metabolism</keyword>
<accession>A0ABY5JQF0</accession>
<comment type="similarity">
    <text evidence="1 5">Belongs to the metallo-dependent hydrolases superfamily. NagA family.</text>
</comment>
<dbReference type="Pfam" id="PF01979">
    <property type="entry name" value="Amidohydro_1"/>
    <property type="match status" value="1"/>
</dbReference>
<dbReference type="Gene3D" id="3.20.20.140">
    <property type="entry name" value="Metal-dependent hydrolases"/>
    <property type="match status" value="1"/>
</dbReference>
<evidence type="ECO:0000259" key="6">
    <source>
        <dbReference type="Pfam" id="PF01979"/>
    </source>
</evidence>
<evidence type="ECO:0000313" key="8">
    <source>
        <dbReference type="Proteomes" id="UP001059773"/>
    </source>
</evidence>
<evidence type="ECO:0000256" key="3">
    <source>
        <dbReference type="ARBA" id="ARBA00022801"/>
    </source>
</evidence>
<dbReference type="InterPro" id="IPR032466">
    <property type="entry name" value="Metal_Hydrolase"/>
</dbReference>
<name>A0ABY5JQF0_9BACI</name>
<dbReference type="InterPro" id="IPR011059">
    <property type="entry name" value="Metal-dep_hydrolase_composite"/>
</dbReference>
<keyword evidence="8" id="KW-1185">Reference proteome</keyword>
<dbReference type="Proteomes" id="UP001059773">
    <property type="component" value="Chromosome"/>
</dbReference>
<sequence>MGSSEVVIEGIHYETKKPSRIIIEKGYIKEIKEIKELVNEKYIITPGLIDLQINGFKGIDFNRDPLGKEEWQKVIQDLSQVGVTTFYPTIITNSTQKLASIFEENVKQLLTNFKHTDVVGGFHLEGPYISMEDGPRGAHFKEFVRRPDWDEFSSLQEKAQGMIKIITLSPEWENALYFIKKAGNNGVKVAIGHSAASSSQIHSAVKEGAKLSTHLGNGAHLLLPRHPNYIWDQLAEDELWSSVISDGNHLPSNVLKVINQVKNEKMILISDSVALAGMKQGDYKQAVGGQVTLTEGGRLHLKGKPDLLAGSAQCLLQGVQNLEKNNITSFEEAIKKASIYPAKLMGLPQHRGLKEGAPADILVLKKNQTSYDVMETYKSGECLYRKGSE</sequence>
<reference evidence="7" key="1">
    <citation type="submission" date="2022-07" db="EMBL/GenBank/DDBJ databases">
        <title>FELIX.</title>
        <authorList>
            <person name="Wan K.H."/>
            <person name="Park S."/>
            <person name="Lawrence Q."/>
            <person name="Eichenberger J.P."/>
            <person name="Booth B.W."/>
            <person name="Piaggio A.J."/>
            <person name="Chandler J.C."/>
            <person name="Franklin A.B."/>
            <person name="Celniker S.E."/>
        </authorList>
    </citation>
    <scope>NUCLEOTIDE SEQUENCE</scope>
    <source>
        <strain evidence="7">QA-1986 374</strain>
    </source>
</reference>
<dbReference type="EMBL" id="CP101914">
    <property type="protein sequence ID" value="UUI02489.1"/>
    <property type="molecule type" value="Genomic_DNA"/>
</dbReference>
<evidence type="ECO:0000256" key="2">
    <source>
        <dbReference type="ARBA" id="ARBA00022723"/>
    </source>
</evidence>
<proteinExistence type="inferred from homology"/>